<comment type="cofactor">
    <cofactor evidence="8">
        <name>Mg(2+)</name>
        <dbReference type="ChEBI" id="CHEBI:18420"/>
    </cofactor>
</comment>
<dbReference type="GO" id="GO:0000287">
    <property type="term" value="F:magnesium ion binding"/>
    <property type="evidence" value="ECO:0007669"/>
    <property type="project" value="UniProtKB-UniRule"/>
</dbReference>
<evidence type="ECO:0000256" key="9">
    <source>
        <dbReference type="SAM" id="MobiDB-lite"/>
    </source>
</evidence>
<dbReference type="InterPro" id="IPR012162">
    <property type="entry name" value="PNPase"/>
</dbReference>
<name>A0A7X0M829_9ACTN</name>
<dbReference type="RefSeq" id="WP_184984311.1">
    <property type="nucleotide sequence ID" value="NZ_BAAALO010000076.1"/>
</dbReference>
<dbReference type="InterPro" id="IPR012340">
    <property type="entry name" value="NA-bd_OB-fold"/>
</dbReference>
<sequence length="772" mass="83131">MEGVHSTEAVIDNGSFGTRTIRFETGRFARQAAGSAVVYLDDETMVLSATTASKHPKESLDFFPLTVDVEERMYAAGRIPGSFFRREGRPSEDAILTCRLIDRPLRPSFVKGLRNEVQVVATIMALNPDHLYDVVAINAASLSTQLAGLPFSGPIGGVRVALINGQWVAFPTHAELEGATFDMVVAGRVLDDGDVAIMMVEAESTRDTLKLVADGAVAPTEETVAEGLDAAKPFIKVLVEAQNKIAQAAAKETQQFPIFLDYQEDAYDAVAGAVRSELASALTIAGKKEREAELDRVKALAAEKVASDFEGREKEISAAFRSLTKKLMRERVISEGVRIDGRGTKDIRQLSAEVHVVPRVHGSALFERGETQILGITTLNMLRMEQMIDTLNPERTKRYMHNYNFPPYSTGETGRVGSPKRREIGHGALAERALIPVLPSREEFPYAIRQVSEALGSNGSTSMGSVCASTMALLDAGVPLKEMVAGIAMGLIGEGDQYVTLTDILGAEDAMGDMDFKVAGTRDVITALQLDTKLDGIPATVLASALKQARAARLAILDVMREAIDSPAEMNPTAPRIITIKVPVDKIGEVIGPKGKMINQIQDDTGAEITIEDDGTIYIGATDGPSAEAARSTINSIANPHMPEIGERYLGTVVKIAAFGAFVSLLPGKDGLLHVSQIRKLHGGKRIENVEDVMNVGDKVQVEIAEIDARGKLSLVPVEVIEKESAARAESGGGDAAGDAEPREAERSERSEPRGDRPRRTRTRGGRDDRNS</sequence>
<dbReference type="FunFam" id="3.30.230.70:FF:000001">
    <property type="entry name" value="Polyribonucleotide nucleotidyltransferase"/>
    <property type="match status" value="1"/>
</dbReference>
<evidence type="ECO:0000256" key="8">
    <source>
        <dbReference type="HAMAP-Rule" id="MF_01595"/>
    </source>
</evidence>
<feature type="domain" description="S1 motif" evidence="10">
    <location>
        <begin position="646"/>
        <end position="718"/>
    </location>
</feature>
<dbReference type="InterPro" id="IPR036345">
    <property type="entry name" value="ExoRNase_PH_dom2_sf"/>
</dbReference>
<dbReference type="FunFam" id="3.30.1370.10:FF:000001">
    <property type="entry name" value="Polyribonucleotide nucleotidyltransferase"/>
    <property type="match status" value="1"/>
</dbReference>
<dbReference type="InterPro" id="IPR020568">
    <property type="entry name" value="Ribosomal_Su5_D2-typ_SF"/>
</dbReference>
<dbReference type="PANTHER" id="PTHR11252">
    <property type="entry name" value="POLYRIBONUCLEOTIDE NUCLEOTIDYLTRANSFERASE"/>
    <property type="match status" value="1"/>
</dbReference>
<comment type="function">
    <text evidence="8">Involved in mRNA degradation. Catalyzes the phosphorolysis of single-stranded polyribonucleotides processively in the 3'- to 5'-direction.</text>
</comment>
<dbReference type="Proteomes" id="UP000555564">
    <property type="component" value="Unassembled WGS sequence"/>
</dbReference>
<gene>
    <name evidence="8" type="primary">pnp</name>
    <name evidence="11" type="ORF">BJ992_004606</name>
</gene>
<dbReference type="CDD" id="cd04472">
    <property type="entry name" value="S1_PNPase"/>
    <property type="match status" value="1"/>
</dbReference>
<dbReference type="SMART" id="SM00316">
    <property type="entry name" value="S1"/>
    <property type="match status" value="1"/>
</dbReference>
<feature type="region of interest" description="Disordered" evidence="9">
    <location>
        <begin position="725"/>
        <end position="772"/>
    </location>
</feature>
<dbReference type="PROSITE" id="PS50126">
    <property type="entry name" value="S1"/>
    <property type="match status" value="1"/>
</dbReference>
<dbReference type="GO" id="GO:0005829">
    <property type="term" value="C:cytosol"/>
    <property type="evidence" value="ECO:0007669"/>
    <property type="project" value="UniProtKB-ARBA"/>
</dbReference>
<dbReference type="NCBIfam" id="NF008805">
    <property type="entry name" value="PRK11824.1"/>
    <property type="match status" value="1"/>
</dbReference>
<keyword evidence="2 8" id="KW-0963">Cytoplasm</keyword>
<keyword evidence="7 8" id="KW-0694">RNA-binding</keyword>
<dbReference type="Gene3D" id="3.30.230.70">
    <property type="entry name" value="GHMP Kinase, N-terminal domain"/>
    <property type="match status" value="2"/>
</dbReference>
<keyword evidence="12" id="KW-1185">Reference proteome</keyword>
<evidence type="ECO:0000259" key="10">
    <source>
        <dbReference type="PROSITE" id="PS50126"/>
    </source>
</evidence>
<dbReference type="InterPro" id="IPR014069">
    <property type="entry name" value="GPSI/PNP"/>
</dbReference>
<dbReference type="AlphaFoldDB" id="A0A7X0M829"/>
<comment type="subcellular location">
    <subcellularLocation>
        <location evidence="8">Cytoplasm</location>
    </subcellularLocation>
</comment>
<dbReference type="GO" id="GO:0003723">
    <property type="term" value="F:RNA binding"/>
    <property type="evidence" value="ECO:0007669"/>
    <property type="project" value="UniProtKB-UniRule"/>
</dbReference>
<dbReference type="CDD" id="cd02393">
    <property type="entry name" value="KH-I_PNPase"/>
    <property type="match status" value="1"/>
</dbReference>
<keyword evidence="4 8" id="KW-0548">Nucleotidyltransferase</keyword>
<keyword evidence="3 8" id="KW-0808">Transferase</keyword>
<dbReference type="PIRSF" id="PIRSF005499">
    <property type="entry name" value="PNPase"/>
    <property type="match status" value="1"/>
</dbReference>
<comment type="catalytic activity">
    <reaction evidence="8">
        <text>RNA(n+1) + phosphate = RNA(n) + a ribonucleoside 5'-diphosphate</text>
        <dbReference type="Rhea" id="RHEA:22096"/>
        <dbReference type="Rhea" id="RHEA-COMP:14527"/>
        <dbReference type="Rhea" id="RHEA-COMP:17342"/>
        <dbReference type="ChEBI" id="CHEBI:43474"/>
        <dbReference type="ChEBI" id="CHEBI:57930"/>
        <dbReference type="ChEBI" id="CHEBI:140395"/>
        <dbReference type="EC" id="2.7.7.8"/>
    </reaction>
</comment>
<evidence type="ECO:0000313" key="11">
    <source>
        <dbReference type="EMBL" id="MBB6475175.1"/>
    </source>
</evidence>
<feature type="compositionally biased region" description="Basic and acidic residues" evidence="9">
    <location>
        <begin position="740"/>
        <end position="758"/>
    </location>
</feature>
<reference evidence="11 12" key="1">
    <citation type="submission" date="2020-08" db="EMBL/GenBank/DDBJ databases">
        <title>Sequencing the genomes of 1000 actinobacteria strains.</title>
        <authorList>
            <person name="Klenk H.-P."/>
        </authorList>
    </citation>
    <scope>NUCLEOTIDE SEQUENCE [LARGE SCALE GENOMIC DNA]</scope>
    <source>
        <strain evidence="11 12">DSM 44936</strain>
    </source>
</reference>
<evidence type="ECO:0000256" key="1">
    <source>
        <dbReference type="ARBA" id="ARBA00007404"/>
    </source>
</evidence>
<dbReference type="PROSITE" id="PS50084">
    <property type="entry name" value="KH_TYPE_1"/>
    <property type="match status" value="1"/>
</dbReference>
<evidence type="ECO:0000256" key="2">
    <source>
        <dbReference type="ARBA" id="ARBA00022490"/>
    </source>
</evidence>
<dbReference type="FunFam" id="2.40.50.140:FF:000069">
    <property type="entry name" value="Polyribonucleotide nucleotidyltransferase"/>
    <property type="match status" value="1"/>
</dbReference>
<accession>A0A7X0M829</accession>
<dbReference type="FunFam" id="3.30.230.70:FF:000002">
    <property type="entry name" value="Polyribonucleotide nucleotidyltransferase"/>
    <property type="match status" value="1"/>
</dbReference>
<dbReference type="Pfam" id="PF00013">
    <property type="entry name" value="KH_1"/>
    <property type="match status" value="1"/>
</dbReference>
<dbReference type="InterPro" id="IPR015848">
    <property type="entry name" value="PNPase_PH_RNA-bd_bac/org-type"/>
</dbReference>
<evidence type="ECO:0000256" key="3">
    <source>
        <dbReference type="ARBA" id="ARBA00022679"/>
    </source>
</evidence>
<dbReference type="EMBL" id="JACHIU010000001">
    <property type="protein sequence ID" value="MBB6475175.1"/>
    <property type="molecule type" value="Genomic_DNA"/>
</dbReference>
<dbReference type="Pfam" id="PF01138">
    <property type="entry name" value="RNase_PH"/>
    <property type="match status" value="2"/>
</dbReference>
<dbReference type="Pfam" id="PF00575">
    <property type="entry name" value="S1"/>
    <property type="match status" value="1"/>
</dbReference>
<keyword evidence="5 8" id="KW-0479">Metal-binding</keyword>
<evidence type="ECO:0000256" key="4">
    <source>
        <dbReference type="ARBA" id="ARBA00022695"/>
    </source>
</evidence>
<comment type="similarity">
    <text evidence="1 8">Belongs to the polyribonucleotide nucleotidyltransferase family.</text>
</comment>
<evidence type="ECO:0000256" key="6">
    <source>
        <dbReference type="ARBA" id="ARBA00022842"/>
    </source>
</evidence>
<dbReference type="GO" id="GO:0006396">
    <property type="term" value="P:RNA processing"/>
    <property type="evidence" value="ECO:0007669"/>
    <property type="project" value="InterPro"/>
</dbReference>
<dbReference type="SUPFAM" id="SSF55666">
    <property type="entry name" value="Ribonuclease PH domain 2-like"/>
    <property type="match status" value="2"/>
</dbReference>
<protein>
    <recommendedName>
        <fullName evidence="8">Polyribonucleotide nucleotidyltransferase</fullName>
        <ecNumber evidence="8">2.7.7.8</ecNumber>
    </recommendedName>
    <alternativeName>
        <fullName evidence="8">Polynucleotide phosphorylase</fullName>
        <shortName evidence="8">PNPase</shortName>
    </alternativeName>
</protein>
<feature type="binding site" evidence="8">
    <location>
        <position position="515"/>
    </location>
    <ligand>
        <name>Mg(2+)</name>
        <dbReference type="ChEBI" id="CHEBI:18420"/>
    </ligand>
</feature>
<dbReference type="Gene3D" id="3.30.1370.10">
    <property type="entry name" value="K Homology domain, type 1"/>
    <property type="match status" value="1"/>
</dbReference>
<keyword evidence="6 8" id="KW-0460">Magnesium</keyword>
<dbReference type="SUPFAM" id="SSF54791">
    <property type="entry name" value="Eukaryotic type KH-domain (KH-domain type I)"/>
    <property type="match status" value="1"/>
</dbReference>
<evidence type="ECO:0000256" key="7">
    <source>
        <dbReference type="ARBA" id="ARBA00022884"/>
    </source>
</evidence>
<dbReference type="InterPro" id="IPR004088">
    <property type="entry name" value="KH_dom_type_1"/>
</dbReference>
<feature type="binding site" evidence="8">
    <location>
        <position position="509"/>
    </location>
    <ligand>
        <name>Mg(2+)</name>
        <dbReference type="ChEBI" id="CHEBI:18420"/>
    </ligand>
</feature>
<proteinExistence type="inferred from homology"/>
<dbReference type="PANTHER" id="PTHR11252:SF0">
    <property type="entry name" value="POLYRIBONUCLEOTIDE NUCLEOTIDYLTRANSFERASE 1, MITOCHONDRIAL"/>
    <property type="match status" value="1"/>
</dbReference>
<dbReference type="Pfam" id="PF03726">
    <property type="entry name" value="PNPase"/>
    <property type="match status" value="1"/>
</dbReference>
<dbReference type="EC" id="2.7.7.8" evidence="8"/>
<dbReference type="CDD" id="cd11364">
    <property type="entry name" value="RNase_PH_PNPase_2"/>
    <property type="match status" value="1"/>
</dbReference>
<evidence type="ECO:0000313" key="12">
    <source>
        <dbReference type="Proteomes" id="UP000555564"/>
    </source>
</evidence>
<dbReference type="InterPro" id="IPR027408">
    <property type="entry name" value="PNPase/RNase_PH_dom_sf"/>
</dbReference>
<dbReference type="InterPro" id="IPR036612">
    <property type="entry name" value="KH_dom_type_1_sf"/>
</dbReference>
<dbReference type="InterPro" id="IPR003029">
    <property type="entry name" value="S1_domain"/>
</dbReference>
<dbReference type="InterPro" id="IPR001247">
    <property type="entry name" value="ExoRNase_PH_dom1"/>
</dbReference>
<dbReference type="NCBIfam" id="TIGR03591">
    <property type="entry name" value="polynuc_phos"/>
    <property type="match status" value="1"/>
</dbReference>
<dbReference type="GO" id="GO:0006402">
    <property type="term" value="P:mRNA catabolic process"/>
    <property type="evidence" value="ECO:0007669"/>
    <property type="project" value="UniProtKB-UniRule"/>
</dbReference>
<evidence type="ECO:0000256" key="5">
    <source>
        <dbReference type="ARBA" id="ARBA00022723"/>
    </source>
</evidence>
<dbReference type="SUPFAM" id="SSF54211">
    <property type="entry name" value="Ribosomal protein S5 domain 2-like"/>
    <property type="match status" value="2"/>
</dbReference>
<dbReference type="NCBIfam" id="TIGR02696">
    <property type="entry name" value="pppGpp_PNP"/>
    <property type="match status" value="1"/>
</dbReference>
<dbReference type="Gene3D" id="2.40.50.140">
    <property type="entry name" value="Nucleic acid-binding proteins"/>
    <property type="match status" value="1"/>
</dbReference>
<dbReference type="GO" id="GO:0000175">
    <property type="term" value="F:3'-5'-RNA exonuclease activity"/>
    <property type="evidence" value="ECO:0007669"/>
    <property type="project" value="TreeGrafter"/>
</dbReference>
<dbReference type="GO" id="GO:0004654">
    <property type="term" value="F:polyribonucleotide nucleotidyltransferase activity"/>
    <property type="evidence" value="ECO:0007669"/>
    <property type="project" value="UniProtKB-UniRule"/>
</dbReference>
<comment type="caution">
    <text evidence="11">The sequence shown here is derived from an EMBL/GenBank/DDBJ whole genome shotgun (WGS) entry which is preliminary data.</text>
</comment>
<dbReference type="InterPro" id="IPR004087">
    <property type="entry name" value="KH_dom"/>
</dbReference>
<dbReference type="SMART" id="SM00322">
    <property type="entry name" value="KH"/>
    <property type="match status" value="1"/>
</dbReference>
<dbReference type="HAMAP" id="MF_01595">
    <property type="entry name" value="PNPase"/>
    <property type="match status" value="1"/>
</dbReference>
<organism evidence="11 12">
    <name type="scientific">Sphaerisporangium rubeum</name>
    <dbReference type="NCBI Taxonomy" id="321317"/>
    <lineage>
        <taxon>Bacteria</taxon>
        <taxon>Bacillati</taxon>
        <taxon>Actinomycetota</taxon>
        <taxon>Actinomycetes</taxon>
        <taxon>Streptosporangiales</taxon>
        <taxon>Streptosporangiaceae</taxon>
        <taxon>Sphaerisporangium</taxon>
    </lineage>
</organism>